<dbReference type="PANTHER" id="PTHR32071:SF57">
    <property type="entry name" value="C4-DICARBOXYLATE TRANSPORT TRANSCRIPTIONAL REGULATORY PROTEIN DCTD"/>
    <property type="match status" value="1"/>
</dbReference>
<name>A0A241ZGP1_ACIBA</name>
<dbReference type="InterPro" id="IPR009057">
    <property type="entry name" value="Homeodomain-like_sf"/>
</dbReference>
<dbReference type="InterPro" id="IPR003593">
    <property type="entry name" value="AAA+_ATPase"/>
</dbReference>
<reference evidence="6 7" key="1">
    <citation type="submission" date="2017-05" db="EMBL/GenBank/DDBJ databases">
        <authorList>
            <person name="Song R."/>
            <person name="Chenine A.L."/>
            <person name="Ruprecht R.M."/>
        </authorList>
    </citation>
    <scope>NUCLEOTIDE SEQUENCE [LARGE SCALE GENOMIC DNA]</scope>
    <source>
        <strain evidence="6 7">PR350</strain>
    </source>
</reference>
<accession>A0A241ZGP1</accession>
<dbReference type="Gene3D" id="1.10.10.60">
    <property type="entry name" value="Homeodomain-like"/>
    <property type="match status" value="1"/>
</dbReference>
<dbReference type="GO" id="GO:0005524">
    <property type="term" value="F:ATP binding"/>
    <property type="evidence" value="ECO:0007669"/>
    <property type="project" value="UniProtKB-KW"/>
</dbReference>
<evidence type="ECO:0000256" key="2">
    <source>
        <dbReference type="ARBA" id="ARBA00022840"/>
    </source>
</evidence>
<dbReference type="InterPro" id="IPR002078">
    <property type="entry name" value="Sigma_54_int"/>
</dbReference>
<dbReference type="CDD" id="cd00009">
    <property type="entry name" value="AAA"/>
    <property type="match status" value="1"/>
</dbReference>
<evidence type="ECO:0000256" key="1">
    <source>
        <dbReference type="ARBA" id="ARBA00022741"/>
    </source>
</evidence>
<comment type="caution">
    <text evidence="6">The sequence shown here is derived from an EMBL/GenBank/DDBJ whole genome shotgun (WGS) entry which is preliminary data.</text>
</comment>
<dbReference type="InterPro" id="IPR027417">
    <property type="entry name" value="P-loop_NTPase"/>
</dbReference>
<keyword evidence="1" id="KW-0547">Nucleotide-binding</keyword>
<keyword evidence="2" id="KW-0067">ATP-binding</keyword>
<dbReference type="EMBL" id="NGEL01000047">
    <property type="protein sequence ID" value="OTM91387.1"/>
    <property type="molecule type" value="Genomic_DNA"/>
</dbReference>
<dbReference type="InterPro" id="IPR058031">
    <property type="entry name" value="AAA_lid_NorR"/>
</dbReference>
<proteinExistence type="predicted"/>
<protein>
    <recommendedName>
        <fullName evidence="5">Sigma-54 factor interaction domain-containing protein</fullName>
    </recommendedName>
</protein>
<gene>
    <name evidence="6" type="ORF">B9X95_05000</name>
</gene>
<dbReference type="FunFam" id="3.40.50.300:FF:000006">
    <property type="entry name" value="DNA-binding transcriptional regulator NtrC"/>
    <property type="match status" value="1"/>
</dbReference>
<evidence type="ECO:0000256" key="4">
    <source>
        <dbReference type="ARBA" id="ARBA00023163"/>
    </source>
</evidence>
<dbReference type="Proteomes" id="UP000194699">
    <property type="component" value="Unassembled WGS sequence"/>
</dbReference>
<dbReference type="SUPFAM" id="SSF46689">
    <property type="entry name" value="Homeodomain-like"/>
    <property type="match status" value="1"/>
</dbReference>
<dbReference type="PROSITE" id="PS00675">
    <property type="entry name" value="SIGMA54_INTERACT_1"/>
    <property type="match status" value="1"/>
</dbReference>
<dbReference type="Gene3D" id="3.40.50.300">
    <property type="entry name" value="P-loop containing nucleotide triphosphate hydrolases"/>
    <property type="match status" value="1"/>
</dbReference>
<dbReference type="Pfam" id="PF00158">
    <property type="entry name" value="Sigma54_activat"/>
    <property type="match status" value="1"/>
</dbReference>
<dbReference type="SMART" id="SM00382">
    <property type="entry name" value="AAA"/>
    <property type="match status" value="1"/>
</dbReference>
<evidence type="ECO:0000313" key="6">
    <source>
        <dbReference type="EMBL" id="OTM91387.1"/>
    </source>
</evidence>
<dbReference type="GO" id="GO:0006355">
    <property type="term" value="P:regulation of DNA-templated transcription"/>
    <property type="evidence" value="ECO:0007669"/>
    <property type="project" value="InterPro"/>
</dbReference>
<organism evidence="6 7">
    <name type="scientific">Acinetobacter baumannii</name>
    <dbReference type="NCBI Taxonomy" id="470"/>
    <lineage>
        <taxon>Bacteria</taxon>
        <taxon>Pseudomonadati</taxon>
        <taxon>Pseudomonadota</taxon>
        <taxon>Gammaproteobacteria</taxon>
        <taxon>Moraxellales</taxon>
        <taxon>Moraxellaceae</taxon>
        <taxon>Acinetobacter</taxon>
        <taxon>Acinetobacter calcoaceticus/baumannii complex</taxon>
    </lineage>
</organism>
<keyword evidence="3" id="KW-0805">Transcription regulation</keyword>
<dbReference type="Gene3D" id="1.10.8.60">
    <property type="match status" value="1"/>
</dbReference>
<dbReference type="PROSITE" id="PS50045">
    <property type="entry name" value="SIGMA54_INTERACT_4"/>
    <property type="match status" value="1"/>
</dbReference>
<keyword evidence="4" id="KW-0804">Transcription</keyword>
<dbReference type="Pfam" id="PF25601">
    <property type="entry name" value="AAA_lid_14"/>
    <property type="match status" value="1"/>
</dbReference>
<feature type="domain" description="Sigma-54 factor interaction" evidence="5">
    <location>
        <begin position="269"/>
        <end position="499"/>
    </location>
</feature>
<evidence type="ECO:0000313" key="7">
    <source>
        <dbReference type="Proteomes" id="UP000194699"/>
    </source>
</evidence>
<dbReference type="SUPFAM" id="SSF52540">
    <property type="entry name" value="P-loop containing nucleoside triphosphate hydrolases"/>
    <property type="match status" value="1"/>
</dbReference>
<dbReference type="InterPro" id="IPR025662">
    <property type="entry name" value="Sigma_54_int_dom_ATP-bd_1"/>
</dbReference>
<dbReference type="InterPro" id="IPR025944">
    <property type="entry name" value="Sigma_54_int_dom_CS"/>
</dbReference>
<dbReference type="AlphaFoldDB" id="A0A241ZGP1"/>
<evidence type="ECO:0000256" key="3">
    <source>
        <dbReference type="ARBA" id="ARBA00023015"/>
    </source>
</evidence>
<dbReference type="PROSITE" id="PS00688">
    <property type="entry name" value="SIGMA54_INTERACT_3"/>
    <property type="match status" value="1"/>
</dbReference>
<evidence type="ECO:0000259" key="5">
    <source>
        <dbReference type="PROSITE" id="PS50045"/>
    </source>
</evidence>
<dbReference type="PANTHER" id="PTHR32071">
    <property type="entry name" value="TRANSCRIPTIONAL REGULATORY PROTEIN"/>
    <property type="match status" value="1"/>
</dbReference>
<sequence length="576" mass="65199">MIQRNSVLSQVADSIDNFIKSLKPLIPFDISVADDYYLRIAATGQYQNYTGLSFPPTSGHAFVLRNEKPLTILKPLEEDVCLSCSIRNICTKDISIIYPIYDANKIIGAVSIGTADENKKSEFIASKDELMNFLKEIANLISLKVREKKSQDVMKITFSEINEGIILTDKNGFIIQINKYLEEKEFSQGDWIQKFLPQSIIHDIYKTGVNTVISECYIDFGKDEVLFKLTARRVINDEENSNIIFILKEINESDATGESALKSIHLNNIKGKSQKMVETKTLAMNAAKGESNILIQGESGTGKEVIARAIHQMSSRADQPFVAINCAAIPENLLESELFGYEEGAFTGAKKGGKIGKFELAGEGTIFLDEIGDLSLHLQPKILRVIEYGLFERVGGIKSKKMKARIIAATNQNLEHMIVEKKFREDLYYRLNVINIPIYPLRSRREDILELAHWFINKYTRKLGNKVGGFSEEAEKLLLLYKWPGNVRELENAIEYALNFESSQIINAASLPKKIQEESLNTSKVAYDYNLRDIEINSIKNLIEIHGDNYEGKVKIAEKLGISMSTLYRRLKTYRE</sequence>